<dbReference type="InterPro" id="IPR003583">
    <property type="entry name" value="Hlx-hairpin-Hlx_DNA-bd_motif"/>
</dbReference>
<dbReference type="Gene3D" id="1.10.150.20">
    <property type="entry name" value="5' to 3' exonuclease, C-terminal subdomain"/>
    <property type="match status" value="1"/>
</dbReference>
<dbReference type="EMBL" id="JAJGNP010000009">
    <property type="protein sequence ID" value="MCC4233403.1"/>
    <property type="molecule type" value="Genomic_DNA"/>
</dbReference>
<dbReference type="Pfam" id="PF01330">
    <property type="entry name" value="RuvA_N"/>
    <property type="match status" value="1"/>
</dbReference>
<keyword evidence="5 6" id="KW-0234">DNA repair</keyword>
<accession>A0ABS8H8L8</accession>
<comment type="function">
    <text evidence="6">The RuvA-RuvB-RuvC complex processes Holliday junction (HJ) DNA during genetic recombination and DNA repair, while the RuvA-RuvB complex plays an important role in the rescue of blocked DNA replication forks via replication fork reversal (RFR). RuvA specifically binds to HJ cruciform DNA, conferring on it an open structure. The RuvB hexamer acts as an ATP-dependent pump, pulling dsDNA into and through the RuvAB complex. HJ branch migration allows RuvC to scan DNA until it finds its consensus sequence, where it cleaves and resolves the cruciform DNA.</text>
</comment>
<dbReference type="Proteomes" id="UP001198830">
    <property type="component" value="Unassembled WGS sequence"/>
</dbReference>
<dbReference type="SUPFAM" id="SSF50249">
    <property type="entry name" value="Nucleic acid-binding proteins"/>
    <property type="match status" value="1"/>
</dbReference>
<keyword evidence="3 6" id="KW-0238">DNA-binding</keyword>
<dbReference type="InterPro" id="IPR010994">
    <property type="entry name" value="RuvA_2-like"/>
</dbReference>
<evidence type="ECO:0000256" key="6">
    <source>
        <dbReference type="HAMAP-Rule" id="MF_00031"/>
    </source>
</evidence>
<evidence type="ECO:0000256" key="4">
    <source>
        <dbReference type="ARBA" id="ARBA00023172"/>
    </source>
</evidence>
<dbReference type="InterPro" id="IPR013849">
    <property type="entry name" value="DNA_helicase_Holl-junc_RuvA_I"/>
</dbReference>
<dbReference type="HAMAP" id="MF_00031">
    <property type="entry name" value="DNA_HJ_migration_RuvA"/>
    <property type="match status" value="1"/>
</dbReference>
<comment type="similarity">
    <text evidence="6">Belongs to the RuvA family.</text>
</comment>
<dbReference type="SUPFAM" id="SSF47781">
    <property type="entry name" value="RuvA domain 2-like"/>
    <property type="match status" value="1"/>
</dbReference>
<sequence>MIAKLRGLLDSTGIDHAVIDVGGVGYLVGASSRTLAALGPVGEAVTIHTEMLVAEDSIRLVGFARADERDWYRLLTHVQGVGSRVALAILSALEPAELHRAVATGDKAMVARANGVGPKLAQRIVNELKDKIGAAPAGGPIGVGGAVAMPVGNMSTDALSALQNLGFKPAEASAAVAAAEGELGEGASLDALVRLALRKAAK</sequence>
<keyword evidence="4 6" id="KW-0233">DNA recombination</keyword>
<protein>
    <recommendedName>
        <fullName evidence="6">Holliday junction branch migration complex subunit RuvA</fullName>
    </recommendedName>
</protein>
<organism evidence="8 9">
    <name type="scientific">Sphingobium soli</name>
    <dbReference type="NCBI Taxonomy" id="1591116"/>
    <lineage>
        <taxon>Bacteria</taxon>
        <taxon>Pseudomonadati</taxon>
        <taxon>Pseudomonadota</taxon>
        <taxon>Alphaproteobacteria</taxon>
        <taxon>Sphingomonadales</taxon>
        <taxon>Sphingomonadaceae</taxon>
        <taxon>Sphingobium</taxon>
    </lineage>
</organism>
<evidence type="ECO:0000313" key="9">
    <source>
        <dbReference type="Proteomes" id="UP001198830"/>
    </source>
</evidence>
<dbReference type="InterPro" id="IPR012340">
    <property type="entry name" value="NA-bd_OB-fold"/>
</dbReference>
<proteinExistence type="inferred from homology"/>
<feature type="domain" description="Helix-hairpin-helix DNA-binding motif class 1" evidence="7">
    <location>
        <begin position="108"/>
        <end position="127"/>
    </location>
</feature>
<feature type="domain" description="Helix-hairpin-helix DNA-binding motif class 1" evidence="7">
    <location>
        <begin position="73"/>
        <end position="92"/>
    </location>
</feature>
<dbReference type="InterPro" id="IPR000085">
    <property type="entry name" value="RuvA"/>
</dbReference>
<dbReference type="InterPro" id="IPR011114">
    <property type="entry name" value="RuvA_C"/>
</dbReference>
<keyword evidence="2 6" id="KW-0227">DNA damage</keyword>
<dbReference type="InterPro" id="IPR036267">
    <property type="entry name" value="RuvA_C_sf"/>
</dbReference>
<evidence type="ECO:0000256" key="2">
    <source>
        <dbReference type="ARBA" id="ARBA00022763"/>
    </source>
</evidence>
<comment type="subunit">
    <text evidence="6">Homotetramer. Forms an RuvA(8)-RuvB(12)-Holliday junction (HJ) complex. HJ DNA is sandwiched between 2 RuvA tetramers; dsDNA enters through RuvA and exits via RuvB. An RuvB hexamer assembles on each DNA strand where it exits the tetramer. Each RuvB hexamer is contacted by two RuvA subunits (via domain III) on 2 adjacent RuvB subunits; this complex drives branch migration. In the full resolvosome a probable DNA-RuvA(4)-RuvB(12)-RuvC(2) complex forms which resolves the HJ.</text>
</comment>
<comment type="caution">
    <text evidence="6">Lacks conserved residue(s) required for the propagation of feature annotation.</text>
</comment>
<dbReference type="Gene3D" id="2.40.50.140">
    <property type="entry name" value="Nucleic acid-binding proteins"/>
    <property type="match status" value="1"/>
</dbReference>
<gene>
    <name evidence="6 8" type="primary">ruvA</name>
    <name evidence="8" type="ORF">LL253_11965</name>
</gene>
<evidence type="ECO:0000313" key="8">
    <source>
        <dbReference type="EMBL" id="MCC4233403.1"/>
    </source>
</evidence>
<dbReference type="Gene3D" id="1.10.8.10">
    <property type="entry name" value="DNA helicase RuvA subunit, C-terminal domain"/>
    <property type="match status" value="1"/>
</dbReference>
<evidence type="ECO:0000259" key="7">
    <source>
        <dbReference type="SMART" id="SM00278"/>
    </source>
</evidence>
<dbReference type="SUPFAM" id="SSF46929">
    <property type="entry name" value="DNA helicase RuvA subunit, C-terminal domain"/>
    <property type="match status" value="1"/>
</dbReference>
<comment type="domain">
    <text evidence="6">Has three domains with a flexible linker between the domains II and III and assumes an 'L' shape. Domain III is highly mobile and contacts RuvB.</text>
</comment>
<keyword evidence="9" id="KW-1185">Reference proteome</keyword>
<dbReference type="RefSeq" id="WP_228222271.1">
    <property type="nucleotide sequence ID" value="NZ_JAJGNP010000009.1"/>
</dbReference>
<comment type="caution">
    <text evidence="8">The sequence shown here is derived from an EMBL/GenBank/DDBJ whole genome shotgun (WGS) entry which is preliminary data.</text>
</comment>
<evidence type="ECO:0000256" key="1">
    <source>
        <dbReference type="ARBA" id="ARBA00022490"/>
    </source>
</evidence>
<feature type="region of interest" description="Domain III" evidence="6">
    <location>
        <begin position="154"/>
        <end position="202"/>
    </location>
</feature>
<evidence type="ECO:0000256" key="5">
    <source>
        <dbReference type="ARBA" id="ARBA00023204"/>
    </source>
</evidence>
<name>A0ABS8H8L8_9SPHN</name>
<comment type="subcellular location">
    <subcellularLocation>
        <location evidence="6">Cytoplasm</location>
    </subcellularLocation>
</comment>
<dbReference type="Pfam" id="PF07499">
    <property type="entry name" value="RuvA_C"/>
    <property type="match status" value="1"/>
</dbReference>
<dbReference type="SMART" id="SM00278">
    <property type="entry name" value="HhH1"/>
    <property type="match status" value="2"/>
</dbReference>
<reference evidence="8 9" key="1">
    <citation type="submission" date="2021-10" db="EMBL/GenBank/DDBJ databases">
        <title>The diversity and Nitrogen Metabolism of Culturable Nitrate-Utilizing Bacteria Within the Oxygen Minimum Zone of the Changjiang (Yangtze River)Estuary.</title>
        <authorList>
            <person name="Zhang D."/>
            <person name="Zheng J."/>
            <person name="Liu S."/>
            <person name="He W."/>
        </authorList>
    </citation>
    <scope>NUCLEOTIDE SEQUENCE [LARGE SCALE GENOMIC DNA]</scope>
    <source>
        <strain evidence="8 9">FXH275-2</strain>
    </source>
</reference>
<dbReference type="Pfam" id="PF14520">
    <property type="entry name" value="HHH_5"/>
    <property type="match status" value="1"/>
</dbReference>
<feature type="region of interest" description="Domain I" evidence="6">
    <location>
        <begin position="1"/>
        <end position="64"/>
    </location>
</feature>
<dbReference type="NCBIfam" id="TIGR00084">
    <property type="entry name" value="ruvA"/>
    <property type="match status" value="1"/>
</dbReference>
<keyword evidence="1 6" id="KW-0963">Cytoplasm</keyword>
<evidence type="ECO:0000256" key="3">
    <source>
        <dbReference type="ARBA" id="ARBA00023125"/>
    </source>
</evidence>